<feature type="transmembrane region" description="Helical" evidence="1">
    <location>
        <begin position="101"/>
        <end position="122"/>
    </location>
</feature>
<dbReference type="GeneID" id="55594095"/>
<evidence type="ECO:0000313" key="3">
    <source>
        <dbReference type="Proteomes" id="UP000505020"/>
    </source>
</evidence>
<keyword evidence="1" id="KW-1133">Transmembrane helix</keyword>
<feature type="transmembrane region" description="Helical" evidence="1">
    <location>
        <begin position="236"/>
        <end position="258"/>
    </location>
</feature>
<feature type="transmembrane region" description="Helical" evidence="1">
    <location>
        <begin position="134"/>
        <end position="153"/>
    </location>
</feature>
<keyword evidence="1" id="KW-0812">Transmembrane</keyword>
<feature type="transmembrane region" description="Helical" evidence="1">
    <location>
        <begin position="173"/>
        <end position="190"/>
    </location>
</feature>
<dbReference type="KEGG" id="hsai:HPS36_03795"/>
<evidence type="ECO:0000256" key="1">
    <source>
        <dbReference type="SAM" id="Phobius"/>
    </source>
</evidence>
<organism evidence="2 3">
    <name type="scientific">Halorubrum salinarum</name>
    <dbReference type="NCBI Taxonomy" id="2739057"/>
    <lineage>
        <taxon>Archaea</taxon>
        <taxon>Methanobacteriati</taxon>
        <taxon>Methanobacteriota</taxon>
        <taxon>Stenosarchaea group</taxon>
        <taxon>Halobacteria</taxon>
        <taxon>Halobacteriales</taxon>
        <taxon>Haloferacaceae</taxon>
        <taxon>Halorubrum</taxon>
    </lineage>
</organism>
<feature type="transmembrane region" description="Helical" evidence="1">
    <location>
        <begin position="264"/>
        <end position="286"/>
    </location>
</feature>
<dbReference type="RefSeq" id="WP_173228565.1">
    <property type="nucleotide sequence ID" value="NZ_CP053941.1"/>
</dbReference>
<dbReference type="Proteomes" id="UP000505020">
    <property type="component" value="Chromosome"/>
</dbReference>
<reference evidence="2 3" key="1">
    <citation type="submission" date="2020-05" db="EMBL/GenBank/DDBJ databases">
        <title>Halorubrum RHB-C sp.nov., an extremely halophilic archaeon isolated from solar salt farm.</title>
        <authorList>
            <person name="Ho H."/>
            <person name="Danganan R.E."/>
            <person name="Dedeles G.R."/>
            <person name="Kim S.-G."/>
        </authorList>
    </citation>
    <scope>NUCLEOTIDE SEQUENCE [LARGE SCALE GENOMIC DNA]</scope>
    <source>
        <strain evidence="2 3">RHB-C</strain>
    </source>
</reference>
<keyword evidence="3" id="KW-1185">Reference proteome</keyword>
<accession>A0A7D4BVY0</accession>
<dbReference type="EMBL" id="CP053941">
    <property type="protein sequence ID" value="QKG92015.1"/>
    <property type="molecule type" value="Genomic_DNA"/>
</dbReference>
<feature type="transmembrane region" description="Helical" evidence="1">
    <location>
        <begin position="64"/>
        <end position="81"/>
    </location>
</feature>
<keyword evidence="1" id="KW-0472">Membrane</keyword>
<proteinExistence type="predicted"/>
<feature type="transmembrane region" description="Helical" evidence="1">
    <location>
        <begin position="316"/>
        <end position="336"/>
    </location>
</feature>
<feature type="transmembrane region" description="Helical" evidence="1">
    <location>
        <begin position="356"/>
        <end position="377"/>
    </location>
</feature>
<gene>
    <name evidence="2" type="ORF">HPS36_03795</name>
</gene>
<sequence>MTDEDTELAQQSQWERWTDDSGPFYRSCAVWPFDPGSESTTSGNHDRPAVQFTTGSTRQLLRHLPTFLGVSMVLYFGINLARSVGTGEVQLMFPQLTPRSGAVLVGAIGVGLVWAYLVYRLVTSGIRGSGMYRGVVFFATALPLVAGTAYAVYRAVTVDGSGADPALTVQAGYFLFVLVAGHLVYDGLALKTENLFTQLKDSSIVSQPAYDEFYAELTTVLGDTLTVGPIAISRSVAFALVVALGPLLLPVIVSPWAGWGEIAYVVYAIVTLFVIAMLYDVFLLVYKFTDLLQRDILTYQPFHPDDHGGFRDFGRFATRVNVILVIAGGYVAYRFYAEGVLNIPADGIEPTLLGLTWVVLYIGPIAAYAALALFWLYHSFWRLHQKMEDGRQKRIEELQRETKGDDQQPRQDFADLDVSAPAWESLRDAPTWPIKRQGLFGILVMDAVPIAITFV</sequence>
<evidence type="ECO:0000313" key="2">
    <source>
        <dbReference type="EMBL" id="QKG92015.1"/>
    </source>
</evidence>
<protein>
    <submittedName>
        <fullName evidence="2">Uncharacterized protein</fullName>
    </submittedName>
</protein>
<name>A0A7D4BVY0_9EURY</name>
<dbReference type="AlphaFoldDB" id="A0A7D4BVY0"/>